<evidence type="ECO:0000313" key="4">
    <source>
        <dbReference type="Proteomes" id="UP000565719"/>
    </source>
</evidence>
<dbReference type="PANTHER" id="PTHR35848:SF9">
    <property type="entry name" value="SLL1358 PROTEIN"/>
    <property type="match status" value="1"/>
</dbReference>
<protein>
    <submittedName>
        <fullName evidence="3">Cupin domain-containing protein</fullName>
    </submittedName>
</protein>
<dbReference type="SUPFAM" id="SSF51182">
    <property type="entry name" value="RmlC-like cupins"/>
    <property type="match status" value="1"/>
</dbReference>
<sequence>MITPKKITEVQGDTFNPFPEPFKSKLGHSECRSLGDVFGLSQFGVNLELLAPNSRSSLRHWHTKSDEFIYMVEGELILATNEGEQPLSQGMCVGFPAGIENGHCLINRSNTVAKFMVIGSRVSDDKAVYSDDDFSWVVNDQNEWIASDKKGTPY</sequence>
<feature type="domain" description="Cupin type-2" evidence="2">
    <location>
        <begin position="47"/>
        <end position="118"/>
    </location>
</feature>
<dbReference type="InterPro" id="IPR011051">
    <property type="entry name" value="RmlC_Cupin_sf"/>
</dbReference>
<dbReference type="Gene3D" id="2.60.120.10">
    <property type="entry name" value="Jelly Rolls"/>
    <property type="match status" value="1"/>
</dbReference>
<comment type="caution">
    <text evidence="3">The sequence shown here is derived from an EMBL/GenBank/DDBJ whole genome shotgun (WGS) entry which is preliminary data.</text>
</comment>
<reference evidence="3 4" key="1">
    <citation type="submission" date="2019-09" db="EMBL/GenBank/DDBJ databases">
        <title>Draft genome sequencing and comparative genomics of hatchery-associated Vibrios.</title>
        <authorList>
            <person name="Kehlet-Delgado H."/>
            <person name="Mueller R.S."/>
        </authorList>
    </citation>
    <scope>NUCLEOTIDE SEQUENCE [LARGE SCALE GENOMIC DNA]</scope>
    <source>
        <strain evidence="3 4">99-46-Y</strain>
    </source>
</reference>
<dbReference type="AlphaFoldDB" id="A0A7Y4EEX1"/>
<dbReference type="PANTHER" id="PTHR35848">
    <property type="entry name" value="OXALATE-BINDING PROTEIN"/>
    <property type="match status" value="1"/>
</dbReference>
<dbReference type="RefSeq" id="WP_171362190.1">
    <property type="nucleotide sequence ID" value="NZ_VTXC01000072.1"/>
</dbReference>
<name>A0A7Y4EEX1_9VIBR</name>
<dbReference type="EMBL" id="VTXC01000072">
    <property type="protein sequence ID" value="NOH73205.1"/>
    <property type="molecule type" value="Genomic_DNA"/>
</dbReference>
<proteinExistence type="predicted"/>
<accession>A0A7Y4EEX1</accession>
<dbReference type="GO" id="GO:0046872">
    <property type="term" value="F:metal ion binding"/>
    <property type="evidence" value="ECO:0007669"/>
    <property type="project" value="UniProtKB-KW"/>
</dbReference>
<dbReference type="InterPro" id="IPR013096">
    <property type="entry name" value="Cupin_2"/>
</dbReference>
<evidence type="ECO:0000259" key="2">
    <source>
        <dbReference type="Pfam" id="PF07883"/>
    </source>
</evidence>
<evidence type="ECO:0000256" key="1">
    <source>
        <dbReference type="ARBA" id="ARBA00022723"/>
    </source>
</evidence>
<dbReference type="Proteomes" id="UP000565719">
    <property type="component" value="Unassembled WGS sequence"/>
</dbReference>
<dbReference type="Pfam" id="PF07883">
    <property type="entry name" value="Cupin_2"/>
    <property type="match status" value="1"/>
</dbReference>
<dbReference type="InterPro" id="IPR051610">
    <property type="entry name" value="GPI/OXD"/>
</dbReference>
<organism evidence="3 4">
    <name type="scientific">Vibrio pectenicida</name>
    <dbReference type="NCBI Taxonomy" id="62763"/>
    <lineage>
        <taxon>Bacteria</taxon>
        <taxon>Pseudomonadati</taxon>
        <taxon>Pseudomonadota</taxon>
        <taxon>Gammaproteobacteria</taxon>
        <taxon>Vibrionales</taxon>
        <taxon>Vibrionaceae</taxon>
        <taxon>Vibrio</taxon>
    </lineage>
</organism>
<dbReference type="CDD" id="cd02224">
    <property type="entry name" value="cupin_SPO2919-like"/>
    <property type="match status" value="1"/>
</dbReference>
<keyword evidence="1" id="KW-0479">Metal-binding</keyword>
<gene>
    <name evidence="3" type="ORF">F0225_17965</name>
</gene>
<dbReference type="InterPro" id="IPR014710">
    <property type="entry name" value="RmlC-like_jellyroll"/>
</dbReference>
<evidence type="ECO:0000313" key="3">
    <source>
        <dbReference type="EMBL" id="NOH73205.1"/>
    </source>
</evidence>